<keyword evidence="3" id="KW-0862">Zinc</keyword>
<dbReference type="Proteomes" id="UP000324832">
    <property type="component" value="Unassembled WGS sequence"/>
</dbReference>
<proteinExistence type="predicted"/>
<name>A0A5E4Q0N5_9NEOP</name>
<keyword evidence="2" id="KW-0863">Zinc-finger</keyword>
<dbReference type="GO" id="GO:0008270">
    <property type="term" value="F:zinc ion binding"/>
    <property type="evidence" value="ECO:0007669"/>
    <property type="project" value="UniProtKB-KW"/>
</dbReference>
<keyword evidence="1" id="KW-0479">Metal-binding</keyword>
<evidence type="ECO:0000256" key="1">
    <source>
        <dbReference type="ARBA" id="ARBA00022723"/>
    </source>
</evidence>
<evidence type="ECO:0000313" key="5">
    <source>
        <dbReference type="EMBL" id="VVC90603.1"/>
    </source>
</evidence>
<dbReference type="EMBL" id="FZQP02000837">
    <property type="protein sequence ID" value="VVC90603.1"/>
    <property type="molecule type" value="Genomic_DNA"/>
</dbReference>
<evidence type="ECO:0000256" key="2">
    <source>
        <dbReference type="ARBA" id="ARBA00022771"/>
    </source>
</evidence>
<dbReference type="InterPro" id="IPR007588">
    <property type="entry name" value="Znf_FLYWCH"/>
</dbReference>
<evidence type="ECO:0000313" key="6">
    <source>
        <dbReference type="Proteomes" id="UP000324832"/>
    </source>
</evidence>
<dbReference type="AlphaFoldDB" id="A0A5E4Q0N5"/>
<dbReference type="Pfam" id="PF04500">
    <property type="entry name" value="FLYWCH"/>
    <property type="match status" value="2"/>
</dbReference>
<reference evidence="5 6" key="1">
    <citation type="submission" date="2017-07" db="EMBL/GenBank/DDBJ databases">
        <authorList>
            <person name="Talla V."/>
            <person name="Backstrom N."/>
        </authorList>
    </citation>
    <scope>NUCLEOTIDE SEQUENCE [LARGE SCALE GENOMIC DNA]</scope>
</reference>
<organism evidence="5 6">
    <name type="scientific">Leptidea sinapis</name>
    <dbReference type="NCBI Taxonomy" id="189913"/>
    <lineage>
        <taxon>Eukaryota</taxon>
        <taxon>Metazoa</taxon>
        <taxon>Ecdysozoa</taxon>
        <taxon>Arthropoda</taxon>
        <taxon>Hexapoda</taxon>
        <taxon>Insecta</taxon>
        <taxon>Pterygota</taxon>
        <taxon>Neoptera</taxon>
        <taxon>Endopterygota</taxon>
        <taxon>Lepidoptera</taxon>
        <taxon>Glossata</taxon>
        <taxon>Ditrysia</taxon>
        <taxon>Papilionoidea</taxon>
        <taxon>Pieridae</taxon>
        <taxon>Dismorphiinae</taxon>
        <taxon>Leptidea</taxon>
    </lineage>
</organism>
<feature type="domain" description="FLYWCH-type" evidence="4">
    <location>
        <begin position="332"/>
        <end position="392"/>
    </location>
</feature>
<evidence type="ECO:0000256" key="3">
    <source>
        <dbReference type="ARBA" id="ARBA00022833"/>
    </source>
</evidence>
<dbReference type="Gene3D" id="2.20.25.240">
    <property type="match status" value="5"/>
</dbReference>
<keyword evidence="6" id="KW-1185">Reference proteome</keyword>
<protein>
    <recommendedName>
        <fullName evidence="4">FLYWCH-type domain-containing protein</fullName>
    </recommendedName>
</protein>
<feature type="domain" description="FLYWCH-type" evidence="4">
    <location>
        <begin position="255"/>
        <end position="315"/>
    </location>
</feature>
<gene>
    <name evidence="5" type="ORF">LSINAPIS_LOCUS3474</name>
</gene>
<evidence type="ECO:0000259" key="4">
    <source>
        <dbReference type="Pfam" id="PF04500"/>
    </source>
</evidence>
<accession>A0A5E4Q0N5</accession>
<sequence>MDLIECCFKFSWTLISYASFITLVNGVKLIEYNNFTFSKSGIIRDGGARYSCSSSFSKGCKAYLHVSANNELLLAKGEHNHDPINILYDVSEWACFMTLVSGVKLIKYMDYTFSKSGNIRDGGARYSCSRKACKAYLHVSADNEILHTQCEHNHEPIRYYLSISEMNVVLRAYEDHDHNPVKYKETKRACFITLATGSVLLMYNGYTFSRGCLIRNGGSRFKCSNAMQKQCKSYIHVSLDNKILYRYCSYVKAIFITVATGAKLLLYKGYTFSKSSPRLKSLRYKCSCVDTKKCKAYVVLNLNNEIVAATDNHNHEPPRYMVTTSGVYVPKFITLTSGVKLLLYDGYTFSKAKPSEKTVRYKCSCTNSKKCKASVMLDYNDIILFASESHNHEPLSYRLTKNGTYMRQNL</sequence>